<evidence type="ECO:0000313" key="1">
    <source>
        <dbReference type="EMBL" id="MEI6000111.1"/>
    </source>
</evidence>
<gene>
    <name evidence="1" type="ORF">H3V53_23760</name>
</gene>
<keyword evidence="2" id="KW-1185">Reference proteome</keyword>
<name>A0ABU8IX39_9BURK</name>
<sequence>MVDSPVDADDTTGIGPAVSIRPRIVDLGSPVAPSLRAAIWMPAAPMSLPINALARGDTDSAWGCRSSAGSCNICGAKLKLGNHPAGGLWARVIVSRHRADLH</sequence>
<protein>
    <submittedName>
        <fullName evidence="1">Uncharacterized protein</fullName>
    </submittedName>
</protein>
<dbReference type="RefSeq" id="WP_336600085.1">
    <property type="nucleotide sequence ID" value="NZ_JACFYJ010000044.1"/>
</dbReference>
<organism evidence="1 2">
    <name type="scientific">Paraburkholderia bengalensis</name>
    <dbReference type="NCBI Taxonomy" id="2747562"/>
    <lineage>
        <taxon>Bacteria</taxon>
        <taxon>Pseudomonadati</taxon>
        <taxon>Pseudomonadota</taxon>
        <taxon>Betaproteobacteria</taxon>
        <taxon>Burkholderiales</taxon>
        <taxon>Burkholderiaceae</taxon>
        <taxon>Paraburkholderia</taxon>
    </lineage>
</organism>
<comment type="caution">
    <text evidence="1">The sequence shown here is derived from an EMBL/GenBank/DDBJ whole genome shotgun (WGS) entry which is preliminary data.</text>
</comment>
<accession>A0ABU8IX39</accession>
<proteinExistence type="predicted"/>
<reference evidence="1 2" key="1">
    <citation type="journal article" date="2022" name="Arch. Microbiol.">
        <title>Paraburkholderia bengalensis sp. nov. isolated from roots of Oryza sativa, IR64.</title>
        <authorList>
            <person name="Nag P."/>
            <person name="Mondal N."/>
            <person name="Sarkar J."/>
            <person name="Das S."/>
        </authorList>
    </citation>
    <scope>NUCLEOTIDE SEQUENCE [LARGE SCALE GENOMIC DNA]</scope>
    <source>
        <strain evidence="1 2">IR64_4_BI</strain>
    </source>
</reference>
<dbReference type="EMBL" id="JACFYJ010000044">
    <property type="protein sequence ID" value="MEI6000111.1"/>
    <property type="molecule type" value="Genomic_DNA"/>
</dbReference>
<dbReference type="Proteomes" id="UP001386437">
    <property type="component" value="Unassembled WGS sequence"/>
</dbReference>
<evidence type="ECO:0000313" key="2">
    <source>
        <dbReference type="Proteomes" id="UP001386437"/>
    </source>
</evidence>